<evidence type="ECO:0000313" key="1">
    <source>
        <dbReference type="EMBL" id="SCU98865.1"/>
    </source>
</evidence>
<proteinExistence type="predicted"/>
<sequence>MLASAAKNMAPMRALLFSLCTPSLLIHFCLLLDKYFLKNKEPICHIKSTLQYLLTGGLQNVFLRIIPYYCAAKSGVPLKKY</sequence>
<dbReference type="AlphaFoldDB" id="A0A1K0JL38"/>
<gene>
    <name evidence="1" type="ORF">CNECB9_560028</name>
</gene>
<protein>
    <submittedName>
        <fullName evidence="1">Uncharacterized protein</fullName>
    </submittedName>
</protein>
<organism evidence="1">
    <name type="scientific">Cupriavidus necator</name>
    <name type="common">Alcaligenes eutrophus</name>
    <name type="synonym">Ralstonia eutropha</name>
    <dbReference type="NCBI Taxonomy" id="106590"/>
    <lineage>
        <taxon>Bacteria</taxon>
        <taxon>Pseudomonadati</taxon>
        <taxon>Pseudomonadota</taxon>
        <taxon>Betaproteobacteria</taxon>
        <taxon>Burkholderiales</taxon>
        <taxon>Burkholderiaceae</taxon>
        <taxon>Cupriavidus</taxon>
    </lineage>
</organism>
<dbReference type="EMBL" id="FMSH01000503">
    <property type="protein sequence ID" value="SCU98865.1"/>
    <property type="molecule type" value="Genomic_DNA"/>
</dbReference>
<reference evidence="1" key="1">
    <citation type="submission" date="2016-09" db="EMBL/GenBank/DDBJ databases">
        <authorList>
            <person name="Capua I."/>
            <person name="De Benedictis P."/>
            <person name="Joannis T."/>
            <person name="Lombin L.H."/>
            <person name="Cattoli G."/>
        </authorList>
    </citation>
    <scope>NUCLEOTIDE SEQUENCE</scope>
    <source>
        <strain evidence="1">B9</strain>
    </source>
</reference>
<name>A0A1K0JL38_CUPNE</name>
<accession>A0A1K0JL38</accession>